<dbReference type="PANTHER" id="PTHR42852">
    <property type="entry name" value="THIOL:DISULFIDE INTERCHANGE PROTEIN DSBE"/>
    <property type="match status" value="1"/>
</dbReference>
<dbReference type="PANTHER" id="PTHR42852:SF13">
    <property type="entry name" value="PROTEIN DIPZ"/>
    <property type="match status" value="1"/>
</dbReference>
<gene>
    <name evidence="2" type="ORF">ASZ90_007378</name>
</gene>
<protein>
    <submittedName>
        <fullName evidence="2">Putative thioredoxin</fullName>
    </submittedName>
</protein>
<evidence type="ECO:0000313" key="2">
    <source>
        <dbReference type="EMBL" id="KUG22829.1"/>
    </source>
</evidence>
<reference evidence="2" key="1">
    <citation type="journal article" date="2015" name="Proc. Natl. Acad. Sci. U.S.A.">
        <title>Networks of energetic and metabolic interactions define dynamics in microbial communities.</title>
        <authorList>
            <person name="Embree M."/>
            <person name="Liu J.K."/>
            <person name="Al-Bassam M.M."/>
            <person name="Zengler K."/>
        </authorList>
    </citation>
    <scope>NUCLEOTIDE SEQUENCE</scope>
</reference>
<proteinExistence type="predicted"/>
<dbReference type="EMBL" id="LNQE01000938">
    <property type="protein sequence ID" value="KUG22829.1"/>
    <property type="molecule type" value="Genomic_DNA"/>
</dbReference>
<dbReference type="InterPro" id="IPR000866">
    <property type="entry name" value="AhpC/TSA"/>
</dbReference>
<name>A0A0W8FPH1_9ZZZZ</name>
<dbReference type="Gene3D" id="3.40.30.10">
    <property type="entry name" value="Glutaredoxin"/>
    <property type="match status" value="1"/>
</dbReference>
<dbReference type="InterPro" id="IPR050553">
    <property type="entry name" value="Thioredoxin_ResA/DsbE_sf"/>
</dbReference>
<accession>A0A0W8FPH1</accession>
<evidence type="ECO:0000259" key="1">
    <source>
        <dbReference type="PROSITE" id="PS51352"/>
    </source>
</evidence>
<dbReference type="GO" id="GO:0016209">
    <property type="term" value="F:antioxidant activity"/>
    <property type="evidence" value="ECO:0007669"/>
    <property type="project" value="InterPro"/>
</dbReference>
<dbReference type="SUPFAM" id="SSF52833">
    <property type="entry name" value="Thioredoxin-like"/>
    <property type="match status" value="1"/>
</dbReference>
<dbReference type="Pfam" id="PF00578">
    <property type="entry name" value="AhpC-TSA"/>
    <property type="match status" value="1"/>
</dbReference>
<sequence>MNRKIILLIATILFIFIFFTISFGQYRPSVFSIPAPDFSLYDINGKMFKLSNQKRNPVIMFFGTTWCPACRDEMPYYKALYDKYAKRGLKFLYIDINESAKRVARFAKENSFPYIVLLDSDGSVANSYNVTGVPTLFLIDKHGNIVGASHRTMDLPINKLFPAKK</sequence>
<dbReference type="AlphaFoldDB" id="A0A0W8FPH1"/>
<dbReference type="GO" id="GO:0016491">
    <property type="term" value="F:oxidoreductase activity"/>
    <property type="evidence" value="ECO:0007669"/>
    <property type="project" value="InterPro"/>
</dbReference>
<dbReference type="InterPro" id="IPR036249">
    <property type="entry name" value="Thioredoxin-like_sf"/>
</dbReference>
<dbReference type="InterPro" id="IPR013766">
    <property type="entry name" value="Thioredoxin_domain"/>
</dbReference>
<organism evidence="2">
    <name type="scientific">hydrocarbon metagenome</name>
    <dbReference type="NCBI Taxonomy" id="938273"/>
    <lineage>
        <taxon>unclassified sequences</taxon>
        <taxon>metagenomes</taxon>
        <taxon>ecological metagenomes</taxon>
    </lineage>
</organism>
<feature type="domain" description="Thioredoxin" evidence="1">
    <location>
        <begin position="29"/>
        <end position="165"/>
    </location>
</feature>
<dbReference type="CDD" id="cd02966">
    <property type="entry name" value="TlpA_like_family"/>
    <property type="match status" value="1"/>
</dbReference>
<comment type="caution">
    <text evidence="2">The sequence shown here is derived from an EMBL/GenBank/DDBJ whole genome shotgun (WGS) entry which is preliminary data.</text>
</comment>
<dbReference type="PROSITE" id="PS51352">
    <property type="entry name" value="THIOREDOXIN_2"/>
    <property type="match status" value="1"/>
</dbReference>